<feature type="region of interest" description="Disordered" evidence="1">
    <location>
        <begin position="312"/>
        <end position="334"/>
    </location>
</feature>
<feature type="transmembrane region" description="Helical" evidence="2">
    <location>
        <begin position="26"/>
        <end position="44"/>
    </location>
</feature>
<dbReference type="RefSeq" id="WP_211423779.1">
    <property type="nucleotide sequence ID" value="NZ_CP072643.1"/>
</dbReference>
<name>A0ABX8B3J1_9BACT</name>
<organism evidence="3 4">
    <name type="scientific">Chloracidobacterium sp. N</name>
    <dbReference type="NCBI Taxonomy" id="2821540"/>
    <lineage>
        <taxon>Bacteria</taxon>
        <taxon>Pseudomonadati</taxon>
        <taxon>Acidobacteriota</taxon>
        <taxon>Terriglobia</taxon>
        <taxon>Terriglobales</taxon>
        <taxon>Acidobacteriaceae</taxon>
        <taxon>Chloracidobacterium</taxon>
        <taxon>Chloracidobacterium aggregatum</taxon>
    </lineage>
</organism>
<gene>
    <name evidence="3" type="ORF">J8C05_12030</name>
</gene>
<evidence type="ECO:0000313" key="3">
    <source>
        <dbReference type="EMBL" id="QUV95559.1"/>
    </source>
</evidence>
<sequence length="334" mass="36755">MKQRDLSPSACEPCPPGERRKWSRKGLLPVTLGLSALAYAYTGFHLTNLPGAAGVHAFLLLFAWLFLLYVMAVRTLATQHFCIQPGCVAALVVLVGTGFRLLVLPAGIPDGITPAKLHADLTGKEVVFNRFLLYDHDLWRFLWDGHQQALGLNPYQYPPACFLEPDDALEWGLTSVPAAERARLLPNDHWRDIHAHINHPDLPTAYPPGLQLLFRLSYTLFPGSVVGWKLCLLLLDLGVMALLWLTLTHFDQPPWKLALYAWSSLVIKEGVGTGHADALVAFMLLGLTLALARARPVAIGIWLAAATLTGMRGKPRRSGRGRIAQTAKPSKRSS</sequence>
<dbReference type="EMBL" id="CP072643">
    <property type="protein sequence ID" value="QUV95559.1"/>
    <property type="molecule type" value="Genomic_DNA"/>
</dbReference>
<protein>
    <recommendedName>
        <fullName evidence="5">Glycosyltransferase RgtA/B/C/D-like domain-containing protein</fullName>
    </recommendedName>
</protein>
<keyword evidence="2" id="KW-0812">Transmembrane</keyword>
<keyword evidence="2" id="KW-0472">Membrane</keyword>
<feature type="transmembrane region" description="Helical" evidence="2">
    <location>
        <begin position="226"/>
        <end position="245"/>
    </location>
</feature>
<evidence type="ECO:0000313" key="4">
    <source>
        <dbReference type="Proteomes" id="UP000677668"/>
    </source>
</evidence>
<dbReference type="Proteomes" id="UP000677668">
    <property type="component" value="Chromosome 2"/>
</dbReference>
<proteinExistence type="predicted"/>
<feature type="transmembrane region" description="Helical" evidence="2">
    <location>
        <begin position="88"/>
        <end position="108"/>
    </location>
</feature>
<accession>A0ABX8B3J1</accession>
<keyword evidence="2" id="KW-1133">Transmembrane helix</keyword>
<evidence type="ECO:0000256" key="1">
    <source>
        <dbReference type="SAM" id="MobiDB-lite"/>
    </source>
</evidence>
<evidence type="ECO:0008006" key="5">
    <source>
        <dbReference type="Google" id="ProtNLM"/>
    </source>
</evidence>
<evidence type="ECO:0000256" key="2">
    <source>
        <dbReference type="SAM" id="Phobius"/>
    </source>
</evidence>
<feature type="transmembrane region" description="Helical" evidence="2">
    <location>
        <begin position="56"/>
        <end position="76"/>
    </location>
</feature>
<keyword evidence="4" id="KW-1185">Reference proteome</keyword>
<reference evidence="3 4" key="1">
    <citation type="submission" date="2021-03" db="EMBL/GenBank/DDBJ databases">
        <title>Genomic and phenotypic characterization of Chloracidobacterium isolates provides evidence for multiple species.</title>
        <authorList>
            <person name="Saini M.K."/>
            <person name="Costas A.M.G."/>
            <person name="Tank M."/>
            <person name="Bryant D.A."/>
        </authorList>
    </citation>
    <scope>NUCLEOTIDE SEQUENCE [LARGE SCALE GENOMIC DNA]</scope>
    <source>
        <strain evidence="3 4">N</strain>
    </source>
</reference>